<keyword evidence="2" id="KW-1185">Reference proteome</keyword>
<reference evidence="1" key="1">
    <citation type="submission" date="2021-07" db="EMBL/GenBank/DDBJ databases">
        <authorList>
            <person name="Durling M."/>
        </authorList>
    </citation>
    <scope>NUCLEOTIDE SEQUENCE</scope>
</reference>
<dbReference type="EMBL" id="CAJVRL010000025">
    <property type="protein sequence ID" value="CAG8949912.1"/>
    <property type="molecule type" value="Genomic_DNA"/>
</dbReference>
<dbReference type="Proteomes" id="UP000696280">
    <property type="component" value="Unassembled WGS sequence"/>
</dbReference>
<comment type="caution">
    <text evidence="1">The sequence shown here is derived from an EMBL/GenBank/DDBJ whole genome shotgun (WGS) entry which is preliminary data.</text>
</comment>
<proteinExistence type="predicted"/>
<sequence>MGFEFRGGEGGGGGGRGRISLLSTNCPALVSRVATEGSRLGSEDTTNNPRETAGRTCEDLRLNSVLMIGKQAVILAALVSIVIQ</sequence>
<evidence type="ECO:0000313" key="2">
    <source>
        <dbReference type="Proteomes" id="UP000696280"/>
    </source>
</evidence>
<evidence type="ECO:0000313" key="1">
    <source>
        <dbReference type="EMBL" id="CAG8949912.1"/>
    </source>
</evidence>
<accession>A0A9N9PPY4</accession>
<name>A0A9N9PPY4_9HELO</name>
<gene>
    <name evidence="1" type="ORF">HYFRA_00004242</name>
</gene>
<organism evidence="1 2">
    <name type="scientific">Hymenoscyphus fraxineus</name>
    <dbReference type="NCBI Taxonomy" id="746836"/>
    <lineage>
        <taxon>Eukaryota</taxon>
        <taxon>Fungi</taxon>
        <taxon>Dikarya</taxon>
        <taxon>Ascomycota</taxon>
        <taxon>Pezizomycotina</taxon>
        <taxon>Leotiomycetes</taxon>
        <taxon>Helotiales</taxon>
        <taxon>Helotiaceae</taxon>
        <taxon>Hymenoscyphus</taxon>
    </lineage>
</organism>
<protein>
    <submittedName>
        <fullName evidence="1">Uncharacterized protein</fullName>
    </submittedName>
</protein>
<dbReference type="AlphaFoldDB" id="A0A9N9PPY4"/>